<dbReference type="EMBL" id="VDGI01000021">
    <property type="protein sequence ID" value="TQR18360.1"/>
    <property type="molecule type" value="Genomic_DNA"/>
</dbReference>
<sequence length="75" mass="8953">MLHFLQPGFLYLYFPEDKTEYIPVVLELILLIIICTLVFRWLKRKSVKEAAKAREIEEKVMQARKEALEKELSQN</sequence>
<dbReference type="RefSeq" id="WP_142643745.1">
    <property type="nucleotide sequence ID" value="NZ_VDGI01000021.1"/>
</dbReference>
<keyword evidence="3" id="KW-1185">Reference proteome</keyword>
<dbReference type="AlphaFoldDB" id="A0A544TLT8"/>
<evidence type="ECO:0000313" key="3">
    <source>
        <dbReference type="Proteomes" id="UP000316626"/>
    </source>
</evidence>
<name>A0A544TLT8_9BACI</name>
<evidence type="ECO:0000313" key="2">
    <source>
        <dbReference type="EMBL" id="TQR18360.1"/>
    </source>
</evidence>
<accession>A0A544TLT8</accession>
<keyword evidence="1" id="KW-0812">Transmembrane</keyword>
<gene>
    <name evidence="2" type="ORF">FG384_16170</name>
</gene>
<feature type="transmembrane region" description="Helical" evidence="1">
    <location>
        <begin position="20"/>
        <end position="42"/>
    </location>
</feature>
<reference evidence="2 3" key="1">
    <citation type="submission" date="2019-06" db="EMBL/GenBank/DDBJ databases">
        <title>Psychrobacillus vulpis sp. nov., a new species isolated from feces of a red fox that inhabits in The Tablas de Daimiel Natural Park, Albacete, Spain.</title>
        <authorList>
            <person name="Rodriguez M."/>
            <person name="Reina J.C."/>
            <person name="Bejar V."/>
            <person name="Llamas I."/>
        </authorList>
    </citation>
    <scope>NUCLEOTIDE SEQUENCE [LARGE SCALE GENOMIC DNA]</scope>
    <source>
        <strain evidence="2 3">Z8</strain>
    </source>
</reference>
<comment type="caution">
    <text evidence="2">The sequence shown here is derived from an EMBL/GenBank/DDBJ whole genome shotgun (WGS) entry which is preliminary data.</text>
</comment>
<proteinExistence type="predicted"/>
<organism evidence="2 3">
    <name type="scientific">Psychrobacillus vulpis</name>
    <dbReference type="NCBI Taxonomy" id="2325572"/>
    <lineage>
        <taxon>Bacteria</taxon>
        <taxon>Bacillati</taxon>
        <taxon>Bacillota</taxon>
        <taxon>Bacilli</taxon>
        <taxon>Bacillales</taxon>
        <taxon>Bacillaceae</taxon>
        <taxon>Psychrobacillus</taxon>
    </lineage>
</organism>
<keyword evidence="1" id="KW-1133">Transmembrane helix</keyword>
<keyword evidence="1" id="KW-0472">Membrane</keyword>
<protein>
    <submittedName>
        <fullName evidence="2">Uncharacterized protein</fullName>
    </submittedName>
</protein>
<evidence type="ECO:0000256" key="1">
    <source>
        <dbReference type="SAM" id="Phobius"/>
    </source>
</evidence>
<dbReference type="Proteomes" id="UP000316626">
    <property type="component" value="Unassembled WGS sequence"/>
</dbReference>